<keyword evidence="2" id="KW-1185">Reference proteome</keyword>
<evidence type="ECO:0000313" key="2">
    <source>
        <dbReference type="Proteomes" id="UP000434957"/>
    </source>
</evidence>
<accession>A0A6A4AQ75</accession>
<name>A0A6A4AQ75_9STRA</name>
<evidence type="ECO:0000313" key="1">
    <source>
        <dbReference type="EMBL" id="KAE9260261.1"/>
    </source>
</evidence>
<reference evidence="1 2" key="1">
    <citation type="submission" date="2018-08" db="EMBL/GenBank/DDBJ databases">
        <title>Genomic investigation of the strawberry pathogen Phytophthora fragariae indicates pathogenicity is determined by transcriptional variation in three key races.</title>
        <authorList>
            <person name="Adams T.M."/>
            <person name="Armitage A.D."/>
            <person name="Sobczyk M.K."/>
            <person name="Bates H.J."/>
            <person name="Dunwell J.M."/>
            <person name="Nellist C.F."/>
            <person name="Harrison R.J."/>
        </authorList>
    </citation>
    <scope>NUCLEOTIDE SEQUENCE [LARGE SCALE GENOMIC DNA]</scope>
    <source>
        <strain evidence="1 2">SCRP333</strain>
    </source>
</reference>
<proteinExistence type="predicted"/>
<gene>
    <name evidence="1" type="ORF">PR003_g34447</name>
</gene>
<dbReference type="Proteomes" id="UP000434957">
    <property type="component" value="Unassembled WGS sequence"/>
</dbReference>
<dbReference type="EMBL" id="QXFT01011436">
    <property type="protein sequence ID" value="KAE9260261.1"/>
    <property type="molecule type" value="Genomic_DNA"/>
</dbReference>
<dbReference type="AlphaFoldDB" id="A0A6A4AQ75"/>
<sequence>MLPRLSQSLDAIKRLADGYDNLAAQSGDGDATV</sequence>
<protein>
    <submittedName>
        <fullName evidence="1">Uncharacterized protein</fullName>
    </submittedName>
</protein>
<comment type="caution">
    <text evidence="1">The sequence shown here is derived from an EMBL/GenBank/DDBJ whole genome shotgun (WGS) entry which is preliminary data.</text>
</comment>
<organism evidence="1 2">
    <name type="scientific">Phytophthora rubi</name>
    <dbReference type="NCBI Taxonomy" id="129364"/>
    <lineage>
        <taxon>Eukaryota</taxon>
        <taxon>Sar</taxon>
        <taxon>Stramenopiles</taxon>
        <taxon>Oomycota</taxon>
        <taxon>Peronosporomycetes</taxon>
        <taxon>Peronosporales</taxon>
        <taxon>Peronosporaceae</taxon>
        <taxon>Phytophthora</taxon>
    </lineage>
</organism>